<keyword evidence="5" id="KW-0175">Coiled coil</keyword>
<dbReference type="Ensembl" id="ENSTMTT00000004115.1">
    <property type="protein sequence ID" value="ENSTMTP00000003974.1"/>
    <property type="gene ID" value="ENSTMTG00000001398.1"/>
</dbReference>
<evidence type="ECO:0000256" key="4">
    <source>
        <dbReference type="ARBA" id="ARBA00022840"/>
    </source>
</evidence>
<dbReference type="InterPro" id="IPR052431">
    <property type="entry name" value="SKI2_subfamily_helicases"/>
</dbReference>
<feature type="domain" description="Helicase ATP-binding" evidence="7">
    <location>
        <begin position="734"/>
        <end position="901"/>
    </location>
</feature>
<dbReference type="InterPro" id="IPR014001">
    <property type="entry name" value="Helicase_ATP-bd"/>
</dbReference>
<dbReference type="PROSITE" id="PS51194">
    <property type="entry name" value="HELICASE_CTER"/>
    <property type="match status" value="1"/>
</dbReference>
<feature type="domain" description="Helicase C-terminal" evidence="8">
    <location>
        <begin position="1100"/>
        <end position="1252"/>
    </location>
</feature>
<dbReference type="PROSITE" id="PS51192">
    <property type="entry name" value="HELICASE_ATP_BIND_1"/>
    <property type="match status" value="1"/>
</dbReference>
<dbReference type="GO" id="GO:0003676">
    <property type="term" value="F:nucleic acid binding"/>
    <property type="evidence" value="ECO:0007669"/>
    <property type="project" value="InterPro"/>
</dbReference>
<evidence type="ECO:0000256" key="3">
    <source>
        <dbReference type="ARBA" id="ARBA00022806"/>
    </source>
</evidence>
<evidence type="ECO:0000256" key="6">
    <source>
        <dbReference type="SAM" id="SignalP"/>
    </source>
</evidence>
<dbReference type="Pfam" id="PF26076">
    <property type="entry name" value="WHD_DDX60"/>
    <property type="match status" value="1"/>
</dbReference>
<dbReference type="GO" id="GO:0004386">
    <property type="term" value="F:helicase activity"/>
    <property type="evidence" value="ECO:0007669"/>
    <property type="project" value="UniProtKB-KW"/>
</dbReference>
<dbReference type="InterPro" id="IPR011545">
    <property type="entry name" value="DEAD/DEAH_box_helicase_dom"/>
</dbReference>
<dbReference type="SMART" id="SM00487">
    <property type="entry name" value="DEXDc"/>
    <property type="match status" value="1"/>
</dbReference>
<keyword evidence="4" id="KW-0067">ATP-binding</keyword>
<organism evidence="9 10">
    <name type="scientific">Terrapene triunguis</name>
    <name type="common">Three-toed box turtle</name>
    <dbReference type="NCBI Taxonomy" id="2587831"/>
    <lineage>
        <taxon>Eukaryota</taxon>
        <taxon>Metazoa</taxon>
        <taxon>Chordata</taxon>
        <taxon>Craniata</taxon>
        <taxon>Vertebrata</taxon>
        <taxon>Euteleostomi</taxon>
        <taxon>Archelosauria</taxon>
        <taxon>Testudinata</taxon>
        <taxon>Testudines</taxon>
        <taxon>Cryptodira</taxon>
        <taxon>Durocryptodira</taxon>
        <taxon>Testudinoidea</taxon>
        <taxon>Emydidae</taxon>
        <taxon>Terrapene</taxon>
    </lineage>
</organism>
<dbReference type="SUPFAM" id="SSF52540">
    <property type="entry name" value="P-loop containing nucleoside triphosphate hydrolases"/>
    <property type="match status" value="1"/>
</dbReference>
<dbReference type="InterPro" id="IPR027417">
    <property type="entry name" value="P-loop_NTPase"/>
</dbReference>
<name>A0A674I818_9SAUR</name>
<dbReference type="GeneTree" id="ENSGT00940000157188"/>
<dbReference type="Proteomes" id="UP000472274">
    <property type="component" value="Unplaced"/>
</dbReference>
<dbReference type="Pfam" id="PF26167">
    <property type="entry name" value="TPR_DDX60"/>
    <property type="match status" value="1"/>
</dbReference>
<feature type="signal peptide" evidence="6">
    <location>
        <begin position="1"/>
        <end position="26"/>
    </location>
</feature>
<dbReference type="InterPro" id="IPR001650">
    <property type="entry name" value="Helicase_C-like"/>
</dbReference>
<dbReference type="CDD" id="cd18025">
    <property type="entry name" value="DEXHc_DDX60"/>
    <property type="match status" value="1"/>
</dbReference>
<keyword evidence="10" id="KW-1185">Reference proteome</keyword>
<keyword evidence="3" id="KW-0347">Helicase</keyword>
<evidence type="ECO:0000313" key="10">
    <source>
        <dbReference type="Proteomes" id="UP000472274"/>
    </source>
</evidence>
<proteinExistence type="predicted"/>
<feature type="coiled-coil region" evidence="5">
    <location>
        <begin position="545"/>
        <end position="572"/>
    </location>
</feature>
<dbReference type="GO" id="GO:0005737">
    <property type="term" value="C:cytoplasm"/>
    <property type="evidence" value="ECO:0007669"/>
    <property type="project" value="TreeGrafter"/>
</dbReference>
<dbReference type="FunFam" id="3.40.50.300:FF:001039">
    <property type="entry name" value="ATP-dependent RNA helicase DDX60"/>
    <property type="match status" value="1"/>
</dbReference>
<dbReference type="InterPro" id="IPR055124">
    <property type="entry name" value="PIN-like_DDX60"/>
</dbReference>
<evidence type="ECO:0000313" key="9">
    <source>
        <dbReference type="Ensembl" id="ENSTMTP00000003974.1"/>
    </source>
</evidence>
<dbReference type="GO" id="GO:0016787">
    <property type="term" value="F:hydrolase activity"/>
    <property type="evidence" value="ECO:0007669"/>
    <property type="project" value="UniProtKB-KW"/>
</dbReference>
<reference evidence="9" key="2">
    <citation type="submission" date="2025-09" db="UniProtKB">
        <authorList>
            <consortium name="Ensembl"/>
        </authorList>
    </citation>
    <scope>IDENTIFICATION</scope>
</reference>
<dbReference type="Gene3D" id="3.40.50.300">
    <property type="entry name" value="P-loop containing nucleotide triphosphate hydrolases"/>
    <property type="match status" value="2"/>
</dbReference>
<dbReference type="GO" id="GO:0005524">
    <property type="term" value="F:ATP binding"/>
    <property type="evidence" value="ECO:0007669"/>
    <property type="project" value="UniProtKB-KW"/>
</dbReference>
<dbReference type="PANTHER" id="PTHR44533">
    <property type="entry name" value="DEAD/H RNA HELICASE, PUTATIVE-RELATED"/>
    <property type="match status" value="1"/>
</dbReference>
<dbReference type="InterPro" id="IPR059032">
    <property type="entry name" value="WHD_DDX60"/>
</dbReference>
<reference evidence="9" key="1">
    <citation type="submission" date="2025-08" db="UniProtKB">
        <authorList>
            <consortium name="Ensembl"/>
        </authorList>
    </citation>
    <scope>IDENTIFICATION</scope>
</reference>
<feature type="chain" id="PRO_5025453857" description="DExD/H-box helicase 60" evidence="6">
    <location>
        <begin position="27"/>
        <end position="1588"/>
    </location>
</feature>
<keyword evidence="2" id="KW-0378">Hydrolase</keyword>
<dbReference type="Pfam" id="PF00270">
    <property type="entry name" value="DEAD"/>
    <property type="match status" value="1"/>
</dbReference>
<dbReference type="Pfam" id="PF00271">
    <property type="entry name" value="Helicase_C"/>
    <property type="match status" value="1"/>
</dbReference>
<evidence type="ECO:0008006" key="11">
    <source>
        <dbReference type="Google" id="ProtNLM"/>
    </source>
</evidence>
<evidence type="ECO:0000256" key="1">
    <source>
        <dbReference type="ARBA" id="ARBA00022741"/>
    </source>
</evidence>
<keyword evidence="1" id="KW-0547">Nucleotide-binding</keyword>
<dbReference type="SMART" id="SM00490">
    <property type="entry name" value="HELICc"/>
    <property type="match status" value="1"/>
</dbReference>
<accession>A0A674I818</accession>
<evidence type="ECO:0000256" key="5">
    <source>
        <dbReference type="SAM" id="Coils"/>
    </source>
</evidence>
<protein>
    <recommendedName>
        <fullName evidence="11">DExD/H-box helicase 60</fullName>
    </recommendedName>
</protein>
<keyword evidence="6" id="KW-0732">Signal</keyword>
<sequence>MSRPLHFHLCKIMLILFLFSFRYVSLLNDFVESEFFVIDGDSLLLKYLCKKRQYLPFFYLVECFLLDFTQKGAKYVIVFFKDVEQMYFSYPNFLFHRTALIQHLKCNTDIVIHTEFSNCFSPEWLIFLKESYPYFVIISDIGLTSLQEDYLHIFIAHTLSKKISVVLTSGQESDALTVYGYYVQNVYEHRLFFQQVNCNTSYLWILSRKNNTAYLYNLKLSLRNIQEEVCRTILLLKHLWPEGSDIRCIVCVLTCIVGLKMYSNMLENAKEKSESLTLEEAADLCRLQCLSVVFLLHLPLSQRARIRIINSCWTKQVLPFIIMQQHCDYFVLKQLNDESDWKLDLTHLPDLRDNSLLKNLSHYYEIEYCSGLHFELGKEIKCEYQYLWNTVTKLAASCDFGDAFPVRTTSQLFLEQKQMVFKESKEEIPSIGLIPVKSDLVEDYAGAVLADLPILSSNNPAVTSLIKQTEFDELRHWHSGKPLSDDYDRTKCSNDGKKHKIYLRGIQKLQSYYRLYGRSLEGNISKTIVTQVDVPLVPTRTKTAKSKAEIIAEENQKRLEAKEEKKEQEQWSALSVSIEREIKENFTYGINRLENFLKTCQSNSVKFTAEMAGLNVCLEVWKEHCRNQGIDLSIAVQVMRRIHILLEKHKELLKKPHVQKLSRCLKYLGFENLACSLSSLAQGDITKIAKYTTEMGAARFQLQYMGCYLFREERKDPDPRIQHFIPDTWQRELLDVVDNNESAVIVAPTSSGKTYASFYCMEKVLKESNEGVVVYVSPTKALVNQVMGTIYNRFTKTLPHGLVVGGTFTRDYRHDTLNCQILVTVPQCLEILLLSPHRQDWVKRIRYVIFDEVHCLGGEIGAEVWEHLLVMIRCPFLALSATISNPEHLTEWLQSVKRYWQLAESTIEESPGSSTTARKCTRKQKLQKTKKSYRVRLVLHGERYNDLEKYVCSLKDNDFIIDHYHPCAALTVSHIENYGLPLDIAFSPRESIQLYDMMAKVWEEWPRLQELDPEEFTSFKNKIVITKADAKNYEQELKKELINWITLGQREKVTKNVRSMSPSEAFNIHSVERTAIDTFYNLMKKQRSERDPNTEKKIKSLTDKLRKTNKTLGKCLAILMEIFHRIRSQRKSFLLRMLAQKGIGYHHASMSYKERQVVEMLFRMGYIRVVTATGSLALGINMPCKSVVFSEDSVYLDALNYRQMSGRAGRRGQDMIGSVFFYDIPLPKVEKLIKSNVPQLKGQFPLSISLVLRLMLLAAKADDKADARAKVLSVLKHSLLSFKQKQNTEMLKVYFIFSLQFLVKEGYLDQEGNPMGFTGLVTHLHYHEPSNFVLVSFLVKGLFHKLCQPVENGSTVFSEDVMEQLVLVLANLFGRRYLPACATKFRRTSCQSKVFLEDLPEEFAAAVHEYNCKIKKNFGCFLLTVAKLADMEQEYQLPLSRIDFTHKECDNSELTSHLMNSTKSIASVSPFTCLSGTIDQDLFDAVLHTIGVNVRNAPLCWLEKYDNQGRRMPLNAYALDFFKHGSLIALTTDNWLNEGDAYNLLKDFSLLIKAIGTSLGELCDDPNDNVVLAFQQLSKSYSAKLVNK</sequence>
<evidence type="ECO:0000256" key="2">
    <source>
        <dbReference type="ARBA" id="ARBA00022801"/>
    </source>
</evidence>
<evidence type="ECO:0000259" key="7">
    <source>
        <dbReference type="PROSITE" id="PS51192"/>
    </source>
</evidence>
<evidence type="ECO:0000259" key="8">
    <source>
        <dbReference type="PROSITE" id="PS51194"/>
    </source>
</evidence>
<dbReference type="PANTHER" id="PTHR44533:SF5">
    <property type="entry name" value="DEXD_H-BOX HELICASE 60"/>
    <property type="match status" value="1"/>
</dbReference>
<dbReference type="Pfam" id="PF23002">
    <property type="entry name" value="PIN-like_DDX60"/>
    <property type="match status" value="1"/>
</dbReference>